<dbReference type="SUPFAM" id="SSF55811">
    <property type="entry name" value="Nudix"/>
    <property type="match status" value="1"/>
</dbReference>
<dbReference type="InterPro" id="IPR015797">
    <property type="entry name" value="NUDIX_hydrolase-like_dom_sf"/>
</dbReference>
<evidence type="ECO:0000313" key="2">
    <source>
        <dbReference type="EMBL" id="KAJ7389832.1"/>
    </source>
</evidence>
<dbReference type="PANTHER" id="PTHR13030">
    <property type="entry name" value="NUDIX HYDROLASE"/>
    <property type="match status" value="1"/>
</dbReference>
<dbReference type="GO" id="GO:0047631">
    <property type="term" value="F:ADP-ribose diphosphatase activity"/>
    <property type="evidence" value="ECO:0007669"/>
    <property type="project" value="UniProtKB-EC"/>
</dbReference>
<feature type="region of interest" description="Disordered" evidence="1">
    <location>
        <begin position="39"/>
        <end position="61"/>
    </location>
</feature>
<sequence length="282" mass="31580">MKRAEEKDTLERRVCTLGDRVNDATVKLDRIMECVLDTTSAEDSEGAPTAQPNYEWRPPTRDMGGMDRRLARMEENVASIFETVKTMVDLLHNQKVESSSMVSSEPTQVTNILDLRPVAPAFIHHKARATPYPQCAEKRFGVPDDKVPWEVEFPDYSPVDYTAPVVLKKPPWADPDLMSMHSSGRPPLAYNRLDDEYHVNRASHMGPYRVVNGLPLNPMGRTGMQGRGLLGRFGPNHAADPIVTRWKRTSAGVMLDGGKKVLEFVAIQRKDNSQWAIPGVST</sequence>
<dbReference type="InterPro" id="IPR039989">
    <property type="entry name" value="NUDT9"/>
</dbReference>
<dbReference type="Gene3D" id="3.90.79.10">
    <property type="entry name" value="Nucleoside Triphosphate Pyrophosphohydrolase"/>
    <property type="match status" value="1"/>
</dbReference>
<dbReference type="OrthoDB" id="9972248at2759"/>
<proteinExistence type="predicted"/>
<dbReference type="PANTHER" id="PTHR13030:SF8">
    <property type="entry name" value="ADP-RIBOSE PYROPHOSPHATASE, MITOCHONDRIAL"/>
    <property type="match status" value="1"/>
</dbReference>
<accession>A0A9X0D733</accession>
<protein>
    <submittedName>
        <fullName evidence="2">Transient receptor putative cation channel sub M member 2</fullName>
        <ecNumber evidence="2">3.6.1.13</ecNumber>
    </submittedName>
</protein>
<keyword evidence="2" id="KW-0378">Hydrolase</keyword>
<dbReference type="Pfam" id="PF25969">
    <property type="entry name" value="NUDT9_N"/>
    <property type="match status" value="1"/>
</dbReference>
<evidence type="ECO:0000313" key="3">
    <source>
        <dbReference type="Proteomes" id="UP001163046"/>
    </source>
</evidence>
<dbReference type="Proteomes" id="UP001163046">
    <property type="component" value="Unassembled WGS sequence"/>
</dbReference>
<name>A0A9X0D733_9CNID</name>
<dbReference type="EC" id="3.6.1.13" evidence="2"/>
<keyword evidence="2" id="KW-0675">Receptor</keyword>
<evidence type="ECO:0000256" key="1">
    <source>
        <dbReference type="SAM" id="MobiDB-lite"/>
    </source>
</evidence>
<dbReference type="EMBL" id="MU825424">
    <property type="protein sequence ID" value="KAJ7389832.1"/>
    <property type="molecule type" value="Genomic_DNA"/>
</dbReference>
<dbReference type="AlphaFoldDB" id="A0A9X0D733"/>
<comment type="caution">
    <text evidence="2">The sequence shown here is derived from an EMBL/GenBank/DDBJ whole genome shotgun (WGS) entry which is preliminary data.</text>
</comment>
<gene>
    <name evidence="2" type="primary">TRPM2_3</name>
    <name evidence="2" type="ORF">OS493_028801</name>
</gene>
<organism evidence="2 3">
    <name type="scientific">Desmophyllum pertusum</name>
    <dbReference type="NCBI Taxonomy" id="174260"/>
    <lineage>
        <taxon>Eukaryota</taxon>
        <taxon>Metazoa</taxon>
        <taxon>Cnidaria</taxon>
        <taxon>Anthozoa</taxon>
        <taxon>Hexacorallia</taxon>
        <taxon>Scleractinia</taxon>
        <taxon>Caryophylliina</taxon>
        <taxon>Caryophylliidae</taxon>
        <taxon>Desmophyllum</taxon>
    </lineage>
</organism>
<reference evidence="2" key="1">
    <citation type="submission" date="2023-01" db="EMBL/GenBank/DDBJ databases">
        <title>Genome assembly of the deep-sea coral Lophelia pertusa.</title>
        <authorList>
            <person name="Herrera S."/>
            <person name="Cordes E."/>
        </authorList>
    </citation>
    <scope>NUCLEOTIDE SEQUENCE</scope>
    <source>
        <strain evidence="2">USNM1676648</strain>
        <tissue evidence="2">Polyp</tissue>
    </source>
</reference>
<keyword evidence="3" id="KW-1185">Reference proteome</keyword>